<dbReference type="GO" id="GO:0006887">
    <property type="term" value="P:exocytosis"/>
    <property type="evidence" value="ECO:0007669"/>
    <property type="project" value="TreeGrafter"/>
</dbReference>
<feature type="compositionally biased region" description="Low complexity" evidence="6">
    <location>
        <begin position="143"/>
        <end position="156"/>
    </location>
</feature>
<evidence type="ECO:0000313" key="11">
    <source>
        <dbReference type="Proteomes" id="UP001107558"/>
    </source>
</evidence>
<evidence type="ECO:0000313" key="10">
    <source>
        <dbReference type="EMBL" id="KAG5680607.1"/>
    </source>
</evidence>
<keyword evidence="3 5" id="KW-0863">Zinc-finger</keyword>
<evidence type="ECO:0000256" key="3">
    <source>
        <dbReference type="ARBA" id="ARBA00022771"/>
    </source>
</evidence>
<dbReference type="OrthoDB" id="270970at2759"/>
<evidence type="ECO:0000256" key="2">
    <source>
        <dbReference type="ARBA" id="ARBA00022737"/>
    </source>
</evidence>
<dbReference type="InterPro" id="IPR013083">
    <property type="entry name" value="Znf_RING/FYVE/PHD"/>
</dbReference>
<dbReference type="PROSITE" id="PS50004">
    <property type="entry name" value="C2"/>
    <property type="match status" value="2"/>
</dbReference>
<dbReference type="InterPro" id="IPR010911">
    <property type="entry name" value="Rab_BD"/>
</dbReference>
<organism evidence="10 11">
    <name type="scientific">Polypedilum vanderplanki</name>
    <name type="common">Sleeping chironomid midge</name>
    <dbReference type="NCBI Taxonomy" id="319348"/>
    <lineage>
        <taxon>Eukaryota</taxon>
        <taxon>Metazoa</taxon>
        <taxon>Ecdysozoa</taxon>
        <taxon>Arthropoda</taxon>
        <taxon>Hexapoda</taxon>
        <taxon>Insecta</taxon>
        <taxon>Pterygota</taxon>
        <taxon>Neoptera</taxon>
        <taxon>Endopterygota</taxon>
        <taxon>Diptera</taxon>
        <taxon>Nematocera</taxon>
        <taxon>Chironomoidea</taxon>
        <taxon>Chironomidae</taxon>
        <taxon>Chironominae</taxon>
        <taxon>Polypedilum</taxon>
        <taxon>Polypedilum</taxon>
    </lineage>
</organism>
<dbReference type="GO" id="GO:0017158">
    <property type="term" value="P:regulation of calcium ion-dependent exocytosis"/>
    <property type="evidence" value="ECO:0007669"/>
    <property type="project" value="TreeGrafter"/>
</dbReference>
<dbReference type="PANTHER" id="PTHR45729">
    <property type="entry name" value="RABPHILIN, ISOFORM A"/>
    <property type="match status" value="1"/>
</dbReference>
<dbReference type="InterPro" id="IPR000008">
    <property type="entry name" value="C2_dom"/>
</dbReference>
<evidence type="ECO:0000259" key="8">
    <source>
        <dbReference type="PROSITE" id="PS50178"/>
    </source>
</evidence>
<dbReference type="Proteomes" id="UP001107558">
    <property type="component" value="Chromosome 1"/>
</dbReference>
<dbReference type="GO" id="GO:0008270">
    <property type="term" value="F:zinc ion binding"/>
    <property type="evidence" value="ECO:0007669"/>
    <property type="project" value="UniProtKB-KW"/>
</dbReference>
<dbReference type="InterPro" id="IPR011011">
    <property type="entry name" value="Znf_FYVE_PHD"/>
</dbReference>
<dbReference type="GO" id="GO:0061669">
    <property type="term" value="P:spontaneous neurotransmitter secretion"/>
    <property type="evidence" value="ECO:0007669"/>
    <property type="project" value="TreeGrafter"/>
</dbReference>
<evidence type="ECO:0000256" key="5">
    <source>
        <dbReference type="PROSITE-ProRule" id="PRU00091"/>
    </source>
</evidence>
<evidence type="ECO:0000256" key="6">
    <source>
        <dbReference type="SAM" id="MobiDB-lite"/>
    </source>
</evidence>
<dbReference type="Pfam" id="PF00168">
    <property type="entry name" value="C2"/>
    <property type="match status" value="2"/>
</dbReference>
<name>A0A9J6CFB6_POLVA</name>
<dbReference type="GO" id="GO:0006886">
    <property type="term" value="P:intracellular protein transport"/>
    <property type="evidence" value="ECO:0007669"/>
    <property type="project" value="InterPro"/>
</dbReference>
<evidence type="ECO:0000256" key="4">
    <source>
        <dbReference type="ARBA" id="ARBA00022833"/>
    </source>
</evidence>
<feature type="domain" description="C2" evidence="7">
    <location>
        <begin position="324"/>
        <end position="448"/>
    </location>
</feature>
<keyword evidence="11" id="KW-1185">Reference proteome</keyword>
<evidence type="ECO:0000256" key="1">
    <source>
        <dbReference type="ARBA" id="ARBA00022723"/>
    </source>
</evidence>
<dbReference type="GO" id="GO:0031267">
    <property type="term" value="F:small GTPase binding"/>
    <property type="evidence" value="ECO:0007669"/>
    <property type="project" value="InterPro"/>
</dbReference>
<gene>
    <name evidence="10" type="ORF">PVAND_010101</name>
</gene>
<dbReference type="PANTHER" id="PTHR45729:SF6">
    <property type="entry name" value="RABPHILIN, ISOFORM A"/>
    <property type="match status" value="1"/>
</dbReference>
<keyword evidence="1" id="KW-0479">Metal-binding</keyword>
<dbReference type="SUPFAM" id="SSF49562">
    <property type="entry name" value="C2 domain (Calcium/lipid-binding domain, CaLB)"/>
    <property type="match status" value="2"/>
</dbReference>
<dbReference type="InterPro" id="IPR035892">
    <property type="entry name" value="C2_domain_sf"/>
</dbReference>
<comment type="caution">
    <text evidence="10">The sequence shown here is derived from an EMBL/GenBank/DDBJ whole genome shotgun (WGS) entry which is preliminary data.</text>
</comment>
<dbReference type="PROSITE" id="PS50916">
    <property type="entry name" value="RABBD"/>
    <property type="match status" value="1"/>
</dbReference>
<feature type="region of interest" description="Disordered" evidence="6">
    <location>
        <begin position="249"/>
        <end position="273"/>
    </location>
</feature>
<dbReference type="PRINTS" id="PR00399">
    <property type="entry name" value="SYNAPTOTAGMN"/>
</dbReference>
<proteinExistence type="predicted"/>
<evidence type="ECO:0000259" key="7">
    <source>
        <dbReference type="PROSITE" id="PS50004"/>
    </source>
</evidence>
<feature type="domain" description="FYVE-type" evidence="8">
    <location>
        <begin position="54"/>
        <end position="119"/>
    </location>
</feature>
<feature type="compositionally biased region" description="Low complexity" evidence="6">
    <location>
        <begin position="258"/>
        <end position="273"/>
    </location>
</feature>
<dbReference type="InterPro" id="IPR043566">
    <property type="entry name" value="Rabphilin/DOC2/Noc2"/>
</dbReference>
<dbReference type="CDD" id="cd08384">
    <property type="entry name" value="C2B_Rabphilin_Doc2"/>
    <property type="match status" value="1"/>
</dbReference>
<evidence type="ECO:0000259" key="9">
    <source>
        <dbReference type="PROSITE" id="PS50916"/>
    </source>
</evidence>
<protein>
    <submittedName>
        <fullName evidence="10">Uncharacterized protein</fullName>
    </submittedName>
</protein>
<dbReference type="InterPro" id="IPR017455">
    <property type="entry name" value="Znf_FYVE-rel"/>
</dbReference>
<feature type="domain" description="RabBD" evidence="9">
    <location>
        <begin position="6"/>
        <end position="131"/>
    </location>
</feature>
<dbReference type="GO" id="GO:0098793">
    <property type="term" value="C:presynapse"/>
    <property type="evidence" value="ECO:0007669"/>
    <property type="project" value="GOC"/>
</dbReference>
<feature type="region of interest" description="Disordered" evidence="6">
    <location>
        <begin position="139"/>
        <end position="203"/>
    </location>
</feature>
<feature type="domain" description="C2" evidence="7">
    <location>
        <begin position="466"/>
        <end position="598"/>
    </location>
</feature>
<dbReference type="GO" id="GO:0016020">
    <property type="term" value="C:membrane"/>
    <property type="evidence" value="ECO:0007669"/>
    <property type="project" value="InterPro"/>
</dbReference>
<accession>A0A9J6CFB6</accession>
<dbReference type="SMART" id="SM00239">
    <property type="entry name" value="C2"/>
    <property type="match status" value="2"/>
</dbReference>
<keyword evidence="2" id="KW-0677">Repeat</keyword>
<dbReference type="InterPro" id="IPR001565">
    <property type="entry name" value="Synaptotagmin"/>
</dbReference>
<dbReference type="PRINTS" id="PR00360">
    <property type="entry name" value="C2DOMAIN"/>
</dbReference>
<dbReference type="Gene3D" id="2.60.40.150">
    <property type="entry name" value="C2 domain"/>
    <property type="match status" value="2"/>
</dbReference>
<dbReference type="SUPFAM" id="SSF57903">
    <property type="entry name" value="FYVE/PHD zinc finger"/>
    <property type="match status" value="1"/>
</dbReference>
<dbReference type="InterPro" id="IPR041282">
    <property type="entry name" value="FYVE_2"/>
</dbReference>
<keyword evidence="4" id="KW-0862">Zinc</keyword>
<feature type="compositionally biased region" description="Acidic residues" evidence="6">
    <location>
        <begin position="182"/>
        <end position="193"/>
    </location>
</feature>
<dbReference type="Gene3D" id="3.30.40.10">
    <property type="entry name" value="Zinc/RING finger domain, C3HC4 (zinc finger)"/>
    <property type="match status" value="1"/>
</dbReference>
<dbReference type="EMBL" id="JADBJN010000001">
    <property type="protein sequence ID" value="KAG5680607.1"/>
    <property type="molecule type" value="Genomic_DNA"/>
</dbReference>
<sequence>MRQKEKYNYVTFLRFADYKRVGVRHRNEQLELVERERISRLVERVERIKQRATYYGPKNCCLCGQSFGFGLFLNMTHKQICVDCKKPVCSHCCVDIQCTSSPMTKKNICLCHVCFEIREIWKKSGAWFYKGFPHYDNSKSRVNNENGSSSNGSNAADNERVRDQNVVNNRRTPKTTKLGMEIESEDDEEEDMDGNQKEESRIFKNGSFTSNFLRNRNLFNLRLSTSDSSTSPPRLSIDGIANNALSLLPKKSPVTPYSRQTSSSDSQKSANSLQPQIFTTEWESAGSPSQRRTNSISSCYSISESIANENGSMTQNFRDAVNLCLGWLELSITYEESQDTLLCIIHRARDLCAMDATGLSDPFLKINIITAENTLRHTRWQKSRVAHKTINPEFNETFTFLGLSMDEVSNSSLYVVLLDDDKYGNDFLGAAKISLSAIVNNGTCRMTIPLGPEDKFSMESLSTQTSNGQILIALCYNTQRRALAVVIKRCINLIAMDKNGFSDAFVKIQLKPDVHRKKYKTSIKWRNLNPVFNEEFFFETRPNDLDKQTLVITVWDKDLGKSNDFLGSLILGQCSKGRRLKQWRDCLLLPDQYVEQWHCLSDQLPPH</sequence>
<reference evidence="10" key="1">
    <citation type="submission" date="2021-03" db="EMBL/GenBank/DDBJ databases">
        <title>Chromosome level genome of the anhydrobiotic midge Polypedilum vanderplanki.</title>
        <authorList>
            <person name="Yoshida Y."/>
            <person name="Kikawada T."/>
            <person name="Gusev O."/>
        </authorList>
    </citation>
    <scope>NUCLEOTIDE SEQUENCE</scope>
    <source>
        <strain evidence="10">NIAS01</strain>
        <tissue evidence="10">Whole body or cell culture</tissue>
    </source>
</reference>
<dbReference type="Pfam" id="PF02318">
    <property type="entry name" value="FYVE_2"/>
    <property type="match status" value="1"/>
</dbReference>
<dbReference type="AlphaFoldDB" id="A0A9J6CFB6"/>
<dbReference type="PROSITE" id="PS50178">
    <property type="entry name" value="ZF_FYVE"/>
    <property type="match status" value="1"/>
</dbReference>